<feature type="coiled-coil region" evidence="1">
    <location>
        <begin position="487"/>
        <end position="556"/>
    </location>
</feature>
<gene>
    <name evidence="3" type="ORF">GSPATT00008213001</name>
</gene>
<dbReference type="EMBL" id="CT868097">
    <property type="protein sequence ID" value="CAK71664.1"/>
    <property type="molecule type" value="Genomic_DNA"/>
</dbReference>
<dbReference type="KEGG" id="ptm:GSPATT00008213001"/>
<organism evidence="3 4">
    <name type="scientific">Paramecium tetraurelia</name>
    <dbReference type="NCBI Taxonomy" id="5888"/>
    <lineage>
        <taxon>Eukaryota</taxon>
        <taxon>Sar</taxon>
        <taxon>Alveolata</taxon>
        <taxon>Ciliophora</taxon>
        <taxon>Intramacronucleata</taxon>
        <taxon>Oligohymenophorea</taxon>
        <taxon>Peniculida</taxon>
        <taxon>Parameciidae</taxon>
        <taxon>Paramecium</taxon>
    </lineage>
</organism>
<dbReference type="OrthoDB" id="299638at2759"/>
<accession>A0CLJ7</accession>
<dbReference type="eggNOG" id="ENOG502QRKC">
    <property type="taxonomic scope" value="Eukaryota"/>
</dbReference>
<feature type="coiled-coil region" evidence="1">
    <location>
        <begin position="413"/>
        <end position="447"/>
    </location>
</feature>
<reference evidence="3 4" key="1">
    <citation type="journal article" date="2006" name="Nature">
        <title>Global trends of whole-genome duplications revealed by the ciliate Paramecium tetraurelia.</title>
        <authorList>
            <consortium name="Genoscope"/>
            <person name="Aury J.-M."/>
            <person name="Jaillon O."/>
            <person name="Duret L."/>
            <person name="Noel B."/>
            <person name="Jubin C."/>
            <person name="Porcel B.M."/>
            <person name="Segurens B."/>
            <person name="Daubin V."/>
            <person name="Anthouard V."/>
            <person name="Aiach N."/>
            <person name="Arnaiz O."/>
            <person name="Billaut A."/>
            <person name="Beisson J."/>
            <person name="Blanc I."/>
            <person name="Bouhouche K."/>
            <person name="Camara F."/>
            <person name="Duharcourt S."/>
            <person name="Guigo R."/>
            <person name="Gogendeau D."/>
            <person name="Katinka M."/>
            <person name="Keller A.-M."/>
            <person name="Kissmehl R."/>
            <person name="Klotz C."/>
            <person name="Koll F."/>
            <person name="Le Moue A."/>
            <person name="Lepere C."/>
            <person name="Malinsky S."/>
            <person name="Nowacki M."/>
            <person name="Nowak J.K."/>
            <person name="Plattner H."/>
            <person name="Poulain J."/>
            <person name="Ruiz F."/>
            <person name="Serrano V."/>
            <person name="Zagulski M."/>
            <person name="Dessen P."/>
            <person name="Betermier M."/>
            <person name="Weissenbach J."/>
            <person name="Scarpelli C."/>
            <person name="Schachter V."/>
            <person name="Sperling L."/>
            <person name="Meyer E."/>
            <person name="Cohen J."/>
            <person name="Wincker P."/>
        </authorList>
    </citation>
    <scope>NUCLEOTIDE SEQUENCE [LARGE SCALE GENOMIC DNA]</scope>
    <source>
        <strain evidence="3 4">Stock d4-2</strain>
    </source>
</reference>
<dbReference type="STRING" id="5888.A0CLJ7"/>
<feature type="coiled-coil region" evidence="1">
    <location>
        <begin position="333"/>
        <end position="374"/>
    </location>
</feature>
<proteinExistence type="predicted"/>
<evidence type="ECO:0000313" key="3">
    <source>
        <dbReference type="EMBL" id="CAK71664.1"/>
    </source>
</evidence>
<dbReference type="PANTHER" id="PTHR18950">
    <property type="entry name" value="PROGESTERONE-INDUCED BLOCKING FACTOR 1"/>
    <property type="match status" value="1"/>
</dbReference>
<protein>
    <submittedName>
        <fullName evidence="3">Uncharacterized protein</fullName>
    </submittedName>
</protein>
<feature type="coiled-coil region" evidence="1">
    <location>
        <begin position="255"/>
        <end position="306"/>
    </location>
</feature>
<dbReference type="InterPro" id="IPR026205">
    <property type="entry name" value="PIBF1"/>
</dbReference>
<dbReference type="AlphaFoldDB" id="A0CLJ7"/>
<dbReference type="Proteomes" id="UP000000600">
    <property type="component" value="Unassembled WGS sequence"/>
</dbReference>
<dbReference type="InParanoid" id="A0CLJ7"/>
<dbReference type="PANTHER" id="PTHR18950:SF0">
    <property type="entry name" value="PROGESTERONE IMMUNOMODULATORY BINDING FACTOR 1"/>
    <property type="match status" value="1"/>
</dbReference>
<dbReference type="RefSeq" id="XP_001439061.1">
    <property type="nucleotide sequence ID" value="XM_001439024.1"/>
</dbReference>
<dbReference type="GO" id="GO:0060271">
    <property type="term" value="P:cilium assembly"/>
    <property type="evidence" value="ECO:0000318"/>
    <property type="project" value="GO_Central"/>
</dbReference>
<feature type="coiled-coil region" evidence="1">
    <location>
        <begin position="656"/>
        <end position="729"/>
    </location>
</feature>
<sequence>MSLKRRDFIKLMKSMNIDPTTFSEEDIRQFEQGQVIMSDSESDSMRDSVSIADIENFQQKRHNRGGDTHDTVNMKNVLQLIQQQNYSSVVGMQEKQIAFLNAEIKRIQAANDADRQRIFANHRIETDKLLSEIKQLKSKMIYQESQLPGIREALAQVRDMLAGLVPEVVYLRLRDMNEKEMPIQDWVLVQVWEIVYPFKKEGEFQKKEILALREELRQITEKHQFLLNDLEHGQKMMVDREEDIRRHKLNYDNARKALELELIKSQEELALLREKGARFDELSRDYKRLEQEKFLLEEKAGFYQNNQAGDKARDQYKAQDDAKRKGDLLQQDKEYLTKENIQLLEKVKRLEDKLDRTEKEYLEAKNQAQEYLFQLLNSKTDQTQAYEKRIYSEIADLKEKHHHELEIAKQNLVDIYETQIKFLKDAKEEIQLRKDNLEGQVKEKSILYDHLLIDYRNLQRKIDGDLSEQRIQLRLKVEELDRVQNIYEDTLANLKAMKYENEMLREKINVLKAEYYKCQVEAKEQMSGINAQLQVAKEQLKNYEGIEREIDDAIMKSAGNEYDAMNPLLGFMGTVPTSSKRRIQQALNLAQRLQAKQRESEELQIKLREKQQEIEKLQEETKLQRDVLDKTHQPHSYLVAHIEERDREILKYKSLLKKYDQDYQILKAENDDIANRFMRAEEDLQRLRIKRQNLQNIQNILIGIATGSQNDMRQNLRSAINEMSEALNTKTYIDPQSAMQKKSKKLDLFLDVAQNNQQKQKEQEGPSWYSKLKQKQKR</sequence>
<evidence type="ECO:0000256" key="2">
    <source>
        <dbReference type="SAM" id="MobiDB-lite"/>
    </source>
</evidence>
<dbReference type="GeneID" id="5024846"/>
<dbReference type="HOGENOM" id="CLU_360361_0_0_1"/>
<evidence type="ECO:0000313" key="4">
    <source>
        <dbReference type="Proteomes" id="UP000000600"/>
    </source>
</evidence>
<keyword evidence="4" id="KW-1185">Reference proteome</keyword>
<name>A0CLJ7_PARTE</name>
<evidence type="ECO:0000256" key="1">
    <source>
        <dbReference type="SAM" id="Coils"/>
    </source>
</evidence>
<dbReference type="GO" id="GO:0005815">
    <property type="term" value="C:microtubule organizing center"/>
    <property type="evidence" value="ECO:0000318"/>
    <property type="project" value="GO_Central"/>
</dbReference>
<feature type="coiled-coil region" evidence="1">
    <location>
        <begin position="583"/>
        <end position="627"/>
    </location>
</feature>
<keyword evidence="1" id="KW-0175">Coiled coil</keyword>
<feature type="region of interest" description="Disordered" evidence="2">
    <location>
        <begin position="756"/>
        <end position="778"/>
    </location>
</feature>
<dbReference type="OMA" id="KCERDTF"/>